<reference evidence="1 2" key="1">
    <citation type="submission" date="2019-03" db="EMBL/GenBank/DDBJ databases">
        <title>Draft genome of Brevundimonas sp. a heavy metal resistant soil bacteria.</title>
        <authorList>
            <person name="Soto J."/>
        </authorList>
    </citation>
    <scope>NUCLEOTIDE SEQUENCE [LARGE SCALE GENOMIC DNA]</scope>
    <source>
        <strain evidence="1 2">B-10</strain>
    </source>
</reference>
<evidence type="ECO:0000313" key="2">
    <source>
        <dbReference type="Proteomes" id="UP000298216"/>
    </source>
</evidence>
<keyword evidence="2" id="KW-1185">Reference proteome</keyword>
<dbReference type="Proteomes" id="UP000298216">
    <property type="component" value="Unassembled WGS sequence"/>
</dbReference>
<gene>
    <name evidence="1" type="ORF">EGY25_04220</name>
</gene>
<dbReference type="PROSITE" id="PS51257">
    <property type="entry name" value="PROKAR_LIPOPROTEIN"/>
    <property type="match status" value="1"/>
</dbReference>
<organism evidence="1 2">
    <name type="scientific">Brevundimonas intermedia</name>
    <dbReference type="NCBI Taxonomy" id="74315"/>
    <lineage>
        <taxon>Bacteria</taxon>
        <taxon>Pseudomonadati</taxon>
        <taxon>Pseudomonadota</taxon>
        <taxon>Alphaproteobacteria</taxon>
        <taxon>Caulobacterales</taxon>
        <taxon>Caulobacteraceae</taxon>
        <taxon>Brevundimonas</taxon>
    </lineage>
</organism>
<protein>
    <recommendedName>
        <fullName evidence="3">Lipoprotein</fullName>
    </recommendedName>
</protein>
<evidence type="ECO:0008006" key="3">
    <source>
        <dbReference type="Google" id="ProtNLM"/>
    </source>
</evidence>
<proteinExistence type="predicted"/>
<dbReference type="RefSeq" id="WP_135193790.1">
    <property type="nucleotide sequence ID" value="NZ_SPVH01000002.1"/>
</dbReference>
<dbReference type="EMBL" id="SPVH01000002">
    <property type="protein sequence ID" value="TFW14405.1"/>
    <property type="molecule type" value="Genomic_DNA"/>
</dbReference>
<sequence>MTRTIMLTVAVLSSAILGCGKVSDETSEPAYKASFKVEAEQCVAYCRFVLVRLKIENTGNEVLCVPSVYSDGGGSAALNLTDRVSGEPVNPTRSYDPDRFHSLRYRDDMLDFFDLPQTIVQPGSHHDFRLTLDGDFELKKRPTDAMLRLVVFRCRATAAKPGAVFEDLRSEVAFE</sequence>
<evidence type="ECO:0000313" key="1">
    <source>
        <dbReference type="EMBL" id="TFW14405.1"/>
    </source>
</evidence>
<dbReference type="AlphaFoldDB" id="A0A4Y9S3D4"/>
<name>A0A4Y9S3D4_9CAUL</name>
<comment type="caution">
    <text evidence="1">The sequence shown here is derived from an EMBL/GenBank/DDBJ whole genome shotgun (WGS) entry which is preliminary data.</text>
</comment>
<accession>A0A4Y9S3D4</accession>